<comment type="caution">
    <text evidence="1">The sequence shown here is derived from an EMBL/GenBank/DDBJ whole genome shotgun (WGS) entry which is preliminary data.</text>
</comment>
<proteinExistence type="predicted"/>
<dbReference type="InterPro" id="IPR036872">
    <property type="entry name" value="CH_dom_sf"/>
</dbReference>
<dbReference type="SUPFAM" id="SSF47576">
    <property type="entry name" value="Calponin-homology domain, CH-domain"/>
    <property type="match status" value="1"/>
</dbReference>
<evidence type="ECO:0000313" key="2">
    <source>
        <dbReference type="Proteomes" id="UP001210925"/>
    </source>
</evidence>
<keyword evidence="2" id="KW-1185">Reference proteome</keyword>
<organism evidence="1 2">
    <name type="scientific">Boothiomyces macroporosus</name>
    <dbReference type="NCBI Taxonomy" id="261099"/>
    <lineage>
        <taxon>Eukaryota</taxon>
        <taxon>Fungi</taxon>
        <taxon>Fungi incertae sedis</taxon>
        <taxon>Chytridiomycota</taxon>
        <taxon>Chytridiomycota incertae sedis</taxon>
        <taxon>Chytridiomycetes</taxon>
        <taxon>Rhizophydiales</taxon>
        <taxon>Terramycetaceae</taxon>
        <taxon>Boothiomyces</taxon>
    </lineage>
</organism>
<name>A0AAD5UGC1_9FUNG</name>
<dbReference type="EMBL" id="JADGKB010000084">
    <property type="protein sequence ID" value="KAJ3254483.1"/>
    <property type="molecule type" value="Genomic_DNA"/>
</dbReference>
<protein>
    <submittedName>
        <fullName evidence="1">Uncharacterized protein</fullName>
    </submittedName>
</protein>
<dbReference type="Proteomes" id="UP001210925">
    <property type="component" value="Unassembled WGS sequence"/>
</dbReference>
<evidence type="ECO:0000313" key="1">
    <source>
        <dbReference type="EMBL" id="KAJ3254483.1"/>
    </source>
</evidence>
<reference evidence="1" key="1">
    <citation type="submission" date="2020-05" db="EMBL/GenBank/DDBJ databases">
        <title>Phylogenomic resolution of chytrid fungi.</title>
        <authorList>
            <person name="Stajich J.E."/>
            <person name="Amses K."/>
            <person name="Simmons R."/>
            <person name="Seto K."/>
            <person name="Myers J."/>
            <person name="Bonds A."/>
            <person name="Quandt C.A."/>
            <person name="Barry K."/>
            <person name="Liu P."/>
            <person name="Grigoriev I."/>
            <person name="Longcore J.E."/>
            <person name="James T.Y."/>
        </authorList>
    </citation>
    <scope>NUCLEOTIDE SEQUENCE</scope>
    <source>
        <strain evidence="1">PLAUS21</strain>
    </source>
</reference>
<accession>A0AAD5UGC1</accession>
<sequence>MNACIHTEIAPIDQLEEELRNGIDLAHLAKFFQPGAVKKVFEVFEGLISGQNEIAIQTFG</sequence>
<gene>
    <name evidence="1" type="ORF">HK103_007119</name>
</gene>
<dbReference type="Gene3D" id="1.10.418.10">
    <property type="entry name" value="Calponin-like domain"/>
    <property type="match status" value="1"/>
</dbReference>
<dbReference type="AlphaFoldDB" id="A0AAD5UGC1"/>